<evidence type="ECO:0000313" key="3">
    <source>
        <dbReference type="EMBL" id="KAA1065470.1"/>
    </source>
</evidence>
<evidence type="ECO:0000313" key="4">
    <source>
        <dbReference type="Proteomes" id="UP000325313"/>
    </source>
</evidence>
<dbReference type="Pfam" id="PF20515">
    <property type="entry name" value="2OG-FeII_Oxy_6"/>
    <property type="match status" value="1"/>
</dbReference>
<feature type="domain" description="Tet-like 2OG-Fe(II) oxygenase" evidence="2">
    <location>
        <begin position="204"/>
        <end position="409"/>
    </location>
</feature>
<reference evidence="3 4" key="1">
    <citation type="submission" date="2019-05" db="EMBL/GenBank/DDBJ databases">
        <title>Emergence of the Ug99 lineage of the wheat stem rust pathogen through somatic hybridization.</title>
        <authorList>
            <person name="Li F."/>
            <person name="Upadhyaya N.M."/>
            <person name="Sperschneider J."/>
            <person name="Matny O."/>
            <person name="Nguyen-Phuc H."/>
            <person name="Mago R."/>
            <person name="Raley C."/>
            <person name="Miller M.E."/>
            <person name="Silverstein K.A.T."/>
            <person name="Henningsen E."/>
            <person name="Hirsch C.D."/>
            <person name="Visser B."/>
            <person name="Pretorius Z.A."/>
            <person name="Steffenson B.J."/>
            <person name="Schwessinger B."/>
            <person name="Dodds P.N."/>
            <person name="Figueroa M."/>
        </authorList>
    </citation>
    <scope>NUCLEOTIDE SEQUENCE [LARGE SCALE GENOMIC DNA]</scope>
    <source>
        <strain evidence="3 4">Ug99</strain>
    </source>
</reference>
<accession>A0A5B0LNT9</accession>
<name>A0A5B0LNT9_PUCGR</name>
<gene>
    <name evidence="3" type="ORF">PGTUg99_024782</name>
</gene>
<comment type="caution">
    <text evidence="3">The sequence shown here is derived from an EMBL/GenBank/DDBJ whole genome shotgun (WGS) entry which is preliminary data.</text>
</comment>
<dbReference type="Proteomes" id="UP000325313">
    <property type="component" value="Unassembled WGS sequence"/>
</dbReference>
<dbReference type="InterPro" id="IPR046798">
    <property type="entry name" value="2OG-FeII_Oxy_6"/>
</dbReference>
<evidence type="ECO:0000259" key="2">
    <source>
        <dbReference type="Pfam" id="PF20515"/>
    </source>
</evidence>
<feature type="region of interest" description="Disordered" evidence="1">
    <location>
        <begin position="39"/>
        <end position="61"/>
    </location>
</feature>
<sequence>MMLPLLFAHNTNSHTQPTTCLISRFILLDSIEGEGFKAKRVSPSTSDSSNHPRNEDSLTTAVRKAYLAERKRKNRSKKHAEERTSEFSLTIDDTYRRQTTNETSSAYVAQYEDPKIQSFKQSIAKGQEKITWSSKRYIKLELFPHTLGLNPDRPPTDAEIKECQDLIKNFKLFDYGKVVIHDKKEKSKIIAVIEFIPFNTMNSSELANINYVTQFLHSAKRFVNAVGSESRAWGGKMFAIGWRKAMVGFQLIGLYRNKATVDRSPEDYNSVMKKSTRASSFLGRCFRRLANVAFADNQDVMNQNSVPSIGQPDFGMPLGKDDCAPNLTFTSDGFFNPPHCDTDDLSEFAFGLFTPVNKADWSVPNTHRLPESPGRAFVFPDYRCGIDLSKNNAVVKVVWRAKEVRHCTLFSASTALYDHIGMSLQINKKMAKTAHDINSGAIFERPAFRDKPKDKLYIGNVQHYVKGLL</sequence>
<organism evidence="3 4">
    <name type="scientific">Puccinia graminis f. sp. tritici</name>
    <dbReference type="NCBI Taxonomy" id="56615"/>
    <lineage>
        <taxon>Eukaryota</taxon>
        <taxon>Fungi</taxon>
        <taxon>Dikarya</taxon>
        <taxon>Basidiomycota</taxon>
        <taxon>Pucciniomycotina</taxon>
        <taxon>Pucciniomycetes</taxon>
        <taxon>Pucciniales</taxon>
        <taxon>Pucciniaceae</taxon>
        <taxon>Puccinia</taxon>
    </lineage>
</organism>
<dbReference type="EMBL" id="VDEP01000510">
    <property type="protein sequence ID" value="KAA1065470.1"/>
    <property type="molecule type" value="Genomic_DNA"/>
</dbReference>
<protein>
    <recommendedName>
        <fullName evidence="2">Tet-like 2OG-Fe(II) oxygenase domain-containing protein</fullName>
    </recommendedName>
</protein>
<evidence type="ECO:0000256" key="1">
    <source>
        <dbReference type="SAM" id="MobiDB-lite"/>
    </source>
</evidence>
<dbReference type="AlphaFoldDB" id="A0A5B0LNT9"/>
<proteinExistence type="predicted"/>